<name>A0ABR2G2B3_9ROSI</name>
<evidence type="ECO:0000313" key="2">
    <source>
        <dbReference type="Proteomes" id="UP001472677"/>
    </source>
</evidence>
<dbReference type="Proteomes" id="UP001472677">
    <property type="component" value="Unassembled WGS sequence"/>
</dbReference>
<protein>
    <submittedName>
        <fullName evidence="1">Uncharacterized protein</fullName>
    </submittedName>
</protein>
<organism evidence="1 2">
    <name type="scientific">Hibiscus sabdariffa</name>
    <name type="common">roselle</name>
    <dbReference type="NCBI Taxonomy" id="183260"/>
    <lineage>
        <taxon>Eukaryota</taxon>
        <taxon>Viridiplantae</taxon>
        <taxon>Streptophyta</taxon>
        <taxon>Embryophyta</taxon>
        <taxon>Tracheophyta</taxon>
        <taxon>Spermatophyta</taxon>
        <taxon>Magnoliopsida</taxon>
        <taxon>eudicotyledons</taxon>
        <taxon>Gunneridae</taxon>
        <taxon>Pentapetalae</taxon>
        <taxon>rosids</taxon>
        <taxon>malvids</taxon>
        <taxon>Malvales</taxon>
        <taxon>Malvaceae</taxon>
        <taxon>Malvoideae</taxon>
        <taxon>Hibiscus</taxon>
    </lineage>
</organism>
<evidence type="ECO:0000313" key="1">
    <source>
        <dbReference type="EMBL" id="KAK8593195.1"/>
    </source>
</evidence>
<reference evidence="1 2" key="1">
    <citation type="journal article" date="2024" name="G3 (Bethesda)">
        <title>Genome assembly of Hibiscus sabdariffa L. provides insights into metabolisms of medicinal natural products.</title>
        <authorList>
            <person name="Kim T."/>
        </authorList>
    </citation>
    <scope>NUCLEOTIDE SEQUENCE [LARGE SCALE GENOMIC DNA]</scope>
    <source>
        <strain evidence="1">TK-2024</strain>
        <tissue evidence="1">Old leaves</tissue>
    </source>
</reference>
<proteinExistence type="predicted"/>
<gene>
    <name evidence="1" type="ORF">V6N12_045279</name>
</gene>
<keyword evidence="2" id="KW-1185">Reference proteome</keyword>
<accession>A0ABR2G2B3</accession>
<comment type="caution">
    <text evidence="1">The sequence shown here is derived from an EMBL/GenBank/DDBJ whole genome shotgun (WGS) entry which is preliminary data.</text>
</comment>
<sequence length="91" mass="10498">MALVVGQDMATENFAKTFADIDLDNAAEGSLPLNFDNEDVDEERTKVRNLLRFAEALKKFTDDKTPQFYEEVMSMEKEGLMMTFFAMRLIF</sequence>
<dbReference type="EMBL" id="JBBPBM010000003">
    <property type="protein sequence ID" value="KAK8593195.1"/>
    <property type="molecule type" value="Genomic_DNA"/>
</dbReference>